<accession>A0A6L9QIZ3</accession>
<evidence type="ECO:0008006" key="4">
    <source>
        <dbReference type="Google" id="ProtNLM"/>
    </source>
</evidence>
<dbReference type="SUPFAM" id="SSF48371">
    <property type="entry name" value="ARM repeat"/>
    <property type="match status" value="1"/>
</dbReference>
<gene>
    <name evidence="1" type="ORF">G3I70_23780</name>
    <name evidence="2" type="ORF">G3I70_37710</name>
</gene>
<evidence type="ECO:0000313" key="2">
    <source>
        <dbReference type="EMBL" id="NEA28195.1"/>
    </source>
</evidence>
<dbReference type="InterPro" id="IPR016024">
    <property type="entry name" value="ARM-type_fold"/>
</dbReference>
<dbReference type="Proteomes" id="UP000475532">
    <property type="component" value="Unassembled WGS sequence"/>
</dbReference>
<evidence type="ECO:0000313" key="1">
    <source>
        <dbReference type="EMBL" id="NEA25480.1"/>
    </source>
</evidence>
<dbReference type="InterPro" id="IPR004155">
    <property type="entry name" value="PBS_lyase_HEAT"/>
</dbReference>
<dbReference type="SMART" id="SM00567">
    <property type="entry name" value="EZ_HEAT"/>
    <property type="match status" value="4"/>
</dbReference>
<sequence length="707" mass="75060">MIFRGSGEVDWAALEHAYGSAADVPGLVRAAVGRDDDAAARALGELEARITHQGTLYSASAAAVPVLIRLACSRRTRRRPQLLRQLALIAEGSATSQAVLDDVRSALAAGAERLLKLHSDPDAPVRRTAAYVVGQLPPESVPFARLRKLRDAEGDSEAASELLLAAGRLHPKEAAAWLEEELEAGRPVLTRAAAVWSLAVHGESFGPAAAAAVRECWAKYDPLRDCLWADDSLSDIVVGAPQDDAVELVRGFLHEESRALRVVSAVHWRCLLSLSARTAFADVLAEAVAHTDTEVRAAAAEILVEVRQPVPAAVSALAEYVQSPPETALGDRWHWRRGLETPEGRLLSAGLRLLVMADHPAWRPSFLGAFAAGWFDGGTIDLLTERHEPYDPALLDVLRPHLASAAMETAMRHEPDVAVPPLLAVWGPSAAAATPELIRLVRHRRGPAATALAAIGPDASAAVPVLREAAGGDGTWEFRTACAEALAAITGGTEDVARLVQAAVDGGEAVLAVRLARTHELPVDGLLPVLRELALTEAEDSDRERLAAAELLLDLTGDTGTALAAAERALANGRSFMGEAARLAGRLGQSAAHLLPVLRDLDSDATEQYEGALAVHRISGDPGPLLEAVARRMLQDGAGRWLAEAADALDDALEPLVPTLRRQVAADRTIVPFAPYSSLISDDRKQRAAIAEVLDAWDARESAKPPA</sequence>
<evidence type="ECO:0000313" key="3">
    <source>
        <dbReference type="Proteomes" id="UP000475532"/>
    </source>
</evidence>
<dbReference type="EMBL" id="JAAGLI010000611">
    <property type="protein sequence ID" value="NEA25480.1"/>
    <property type="molecule type" value="Genomic_DNA"/>
</dbReference>
<protein>
    <recommendedName>
        <fullName evidence="4">HEAT repeat domain-containing protein</fullName>
    </recommendedName>
</protein>
<dbReference type="Gene3D" id="1.25.10.10">
    <property type="entry name" value="Leucine-rich Repeat Variant"/>
    <property type="match status" value="2"/>
</dbReference>
<proteinExistence type="predicted"/>
<dbReference type="RefSeq" id="WP_163059456.1">
    <property type="nucleotide sequence ID" value="NZ_JAAGLI010000611.1"/>
</dbReference>
<dbReference type="InterPro" id="IPR011989">
    <property type="entry name" value="ARM-like"/>
</dbReference>
<name>A0A6L9QIZ3_9ACTN</name>
<dbReference type="AlphaFoldDB" id="A0A6L9QIZ3"/>
<organism evidence="1 3">
    <name type="scientific">Actinomadura bangladeshensis</name>
    <dbReference type="NCBI Taxonomy" id="453573"/>
    <lineage>
        <taxon>Bacteria</taxon>
        <taxon>Bacillati</taxon>
        <taxon>Actinomycetota</taxon>
        <taxon>Actinomycetes</taxon>
        <taxon>Streptosporangiales</taxon>
        <taxon>Thermomonosporaceae</taxon>
        <taxon>Actinomadura</taxon>
    </lineage>
</organism>
<comment type="caution">
    <text evidence="1">The sequence shown here is derived from an EMBL/GenBank/DDBJ whole genome shotgun (WGS) entry which is preliminary data.</text>
</comment>
<dbReference type="EMBL" id="JAAGLI010001006">
    <property type="protein sequence ID" value="NEA28195.1"/>
    <property type="molecule type" value="Genomic_DNA"/>
</dbReference>
<reference evidence="1 3" key="1">
    <citation type="submission" date="2020-01" db="EMBL/GenBank/DDBJ databases">
        <title>Insect and environment-associated Actinomycetes.</title>
        <authorList>
            <person name="Currrie C."/>
            <person name="Chevrette M."/>
            <person name="Carlson C."/>
            <person name="Stubbendieck R."/>
            <person name="Wendt-Pienkowski E."/>
        </authorList>
    </citation>
    <scope>NUCLEOTIDE SEQUENCE [LARGE SCALE GENOMIC DNA]</scope>
    <source>
        <strain evidence="1 3">SID10258</strain>
    </source>
</reference>